<evidence type="ECO:0000313" key="3">
    <source>
        <dbReference type="Proteomes" id="UP000664940"/>
    </source>
</evidence>
<sequence length="145" mass="15800">MSPVPGSHTSFHDTGRPGDHGRHPELSTQQPTSFLTKRTPVAFEETTSPSKNYIDPHLLQPVGSIKHEQKSVHGVQETLVRAGLSFLLSSCPDHEGDSWGCSSHTAGATLQSHVLRVAKHKDSRTWDSENTVGPHISLDLPTHCV</sequence>
<feature type="compositionally biased region" description="Basic and acidic residues" evidence="1">
    <location>
        <begin position="10"/>
        <end position="25"/>
    </location>
</feature>
<feature type="compositionally biased region" description="Polar residues" evidence="1">
    <location>
        <begin position="26"/>
        <end position="36"/>
    </location>
</feature>
<comment type="caution">
    <text evidence="2">The sequence shown here is derived from an EMBL/GenBank/DDBJ whole genome shotgun (WGS) entry which is preliminary data.</text>
</comment>
<feature type="region of interest" description="Disordered" evidence="1">
    <location>
        <begin position="1"/>
        <end position="55"/>
    </location>
</feature>
<protein>
    <submittedName>
        <fullName evidence="2">Uncharacterized protein</fullName>
    </submittedName>
</protein>
<name>A0A834DLB8_9CHIR</name>
<reference evidence="2 3" key="1">
    <citation type="journal article" date="2020" name="Nature">
        <title>Six reference-quality genomes reveal evolution of bat adaptations.</title>
        <authorList>
            <person name="Jebb D."/>
            <person name="Huang Z."/>
            <person name="Pippel M."/>
            <person name="Hughes G.M."/>
            <person name="Lavrichenko K."/>
            <person name="Devanna P."/>
            <person name="Winkler S."/>
            <person name="Jermiin L.S."/>
            <person name="Skirmuntt E.C."/>
            <person name="Katzourakis A."/>
            <person name="Burkitt-Gray L."/>
            <person name="Ray D.A."/>
            <person name="Sullivan K.A.M."/>
            <person name="Roscito J.G."/>
            <person name="Kirilenko B.M."/>
            <person name="Davalos L.M."/>
            <person name="Corthals A.P."/>
            <person name="Power M.L."/>
            <person name="Jones G."/>
            <person name="Ransome R.D."/>
            <person name="Dechmann D.K.N."/>
            <person name="Locatelli A.G."/>
            <person name="Puechmaille S.J."/>
            <person name="Fedrigo O."/>
            <person name="Jarvis E.D."/>
            <person name="Hiller M."/>
            <person name="Vernes S.C."/>
            <person name="Myers E.W."/>
            <person name="Teeling E.C."/>
        </authorList>
    </citation>
    <scope>NUCLEOTIDE SEQUENCE [LARGE SCALE GENOMIC DNA]</scope>
    <source>
        <strain evidence="2">Bat1K_MPI-CBG_1</strain>
    </source>
</reference>
<dbReference type="AlphaFoldDB" id="A0A834DLB8"/>
<evidence type="ECO:0000313" key="2">
    <source>
        <dbReference type="EMBL" id="KAF6084401.1"/>
    </source>
</evidence>
<proteinExistence type="predicted"/>
<organism evidence="2 3">
    <name type="scientific">Phyllostomus discolor</name>
    <name type="common">pale spear-nosed bat</name>
    <dbReference type="NCBI Taxonomy" id="89673"/>
    <lineage>
        <taxon>Eukaryota</taxon>
        <taxon>Metazoa</taxon>
        <taxon>Chordata</taxon>
        <taxon>Craniata</taxon>
        <taxon>Vertebrata</taxon>
        <taxon>Euteleostomi</taxon>
        <taxon>Mammalia</taxon>
        <taxon>Eutheria</taxon>
        <taxon>Laurasiatheria</taxon>
        <taxon>Chiroptera</taxon>
        <taxon>Yangochiroptera</taxon>
        <taxon>Phyllostomidae</taxon>
        <taxon>Phyllostominae</taxon>
        <taxon>Phyllostomus</taxon>
    </lineage>
</organism>
<accession>A0A834DLB8</accession>
<dbReference type="Proteomes" id="UP000664940">
    <property type="component" value="Unassembled WGS sequence"/>
</dbReference>
<gene>
    <name evidence="2" type="ORF">HJG60_008663</name>
</gene>
<dbReference type="EMBL" id="JABVXQ010000012">
    <property type="protein sequence ID" value="KAF6084401.1"/>
    <property type="molecule type" value="Genomic_DNA"/>
</dbReference>
<evidence type="ECO:0000256" key="1">
    <source>
        <dbReference type="SAM" id="MobiDB-lite"/>
    </source>
</evidence>